<sequence length="219" mass="24850">SLSLFASSSSLHKQSILSSSFYLLPNSVLRRIPNFTNLGFLLSVRTLMVKKRKSEATRLDEVDRTMYGAFRGAANSLSQLYTHAMNHQRVSFLAGERRGMEKLYQWIVRQEEQGTRVSTVDITTYLQNELEYEPEETSIPIPVQEFHQYQQFAPPNVNTSIAHAPSSHLAQHYDCNQEKVLIPPNGLSSPVRRTLQEFNLCEAKSGSHNPNSTGEELSY</sequence>
<dbReference type="STRING" id="81985.R0EXK7"/>
<dbReference type="OrthoDB" id="755598at2759"/>
<dbReference type="PANTHER" id="PTHR33675:SF1">
    <property type="entry name" value="HOLOCARBOXYLASE SYNTHETASE"/>
    <property type="match status" value="1"/>
</dbReference>
<dbReference type="AlphaFoldDB" id="R0EXK7"/>
<organism evidence="1 2">
    <name type="scientific">Capsella rubella</name>
    <dbReference type="NCBI Taxonomy" id="81985"/>
    <lineage>
        <taxon>Eukaryota</taxon>
        <taxon>Viridiplantae</taxon>
        <taxon>Streptophyta</taxon>
        <taxon>Embryophyta</taxon>
        <taxon>Tracheophyta</taxon>
        <taxon>Spermatophyta</taxon>
        <taxon>Magnoliopsida</taxon>
        <taxon>eudicotyledons</taxon>
        <taxon>Gunneridae</taxon>
        <taxon>Pentapetalae</taxon>
        <taxon>rosids</taxon>
        <taxon>malvids</taxon>
        <taxon>Brassicales</taxon>
        <taxon>Brassicaceae</taxon>
        <taxon>Camelineae</taxon>
        <taxon>Capsella</taxon>
    </lineage>
</organism>
<dbReference type="PANTHER" id="PTHR33675">
    <property type="entry name" value="NUCLEAR RECEPTOR FAMILY 2 GROUP C PROTEIN"/>
    <property type="match status" value="1"/>
</dbReference>
<reference evidence="2" key="1">
    <citation type="journal article" date="2013" name="Nat. Genet.">
        <title>The Capsella rubella genome and the genomic consequences of rapid mating system evolution.</title>
        <authorList>
            <person name="Slotte T."/>
            <person name="Hazzouri K.M."/>
            <person name="Agren J.A."/>
            <person name="Koenig D."/>
            <person name="Maumus F."/>
            <person name="Guo Y.L."/>
            <person name="Steige K."/>
            <person name="Platts A.E."/>
            <person name="Escobar J.S."/>
            <person name="Newman L.K."/>
            <person name="Wang W."/>
            <person name="Mandakova T."/>
            <person name="Vello E."/>
            <person name="Smith L.M."/>
            <person name="Henz S.R."/>
            <person name="Steffen J."/>
            <person name="Takuno S."/>
            <person name="Brandvain Y."/>
            <person name="Coop G."/>
            <person name="Andolfatto P."/>
            <person name="Hu T.T."/>
            <person name="Blanchette M."/>
            <person name="Clark R.M."/>
            <person name="Quesneville H."/>
            <person name="Nordborg M."/>
            <person name="Gaut B.S."/>
            <person name="Lysak M.A."/>
            <person name="Jenkins J."/>
            <person name="Grimwood J."/>
            <person name="Chapman J."/>
            <person name="Prochnik S."/>
            <person name="Shu S."/>
            <person name="Rokhsar D."/>
            <person name="Schmutz J."/>
            <person name="Weigel D."/>
            <person name="Wright S.I."/>
        </authorList>
    </citation>
    <scope>NUCLEOTIDE SEQUENCE [LARGE SCALE GENOMIC DNA]</scope>
    <source>
        <strain evidence="2">cv. Monte Gargano</strain>
    </source>
</reference>
<accession>R0EXK7</accession>
<dbReference type="EMBL" id="KB870812">
    <property type="protein sequence ID" value="EOA13972.1"/>
    <property type="molecule type" value="Genomic_DNA"/>
</dbReference>
<evidence type="ECO:0000313" key="1">
    <source>
        <dbReference type="EMBL" id="EOA13972.1"/>
    </source>
</evidence>
<dbReference type="eggNOG" id="ENOG502QQY0">
    <property type="taxonomic scope" value="Eukaryota"/>
</dbReference>
<gene>
    <name evidence="1" type="ORF">CARUB_v10027097mg</name>
</gene>
<protein>
    <recommendedName>
        <fullName evidence="3">Holocarboxylase synthetase</fullName>
    </recommendedName>
</protein>
<evidence type="ECO:0000313" key="2">
    <source>
        <dbReference type="Proteomes" id="UP000029121"/>
    </source>
</evidence>
<dbReference type="KEGG" id="crb:17875379"/>
<dbReference type="Proteomes" id="UP000029121">
    <property type="component" value="Unassembled WGS sequence"/>
</dbReference>
<evidence type="ECO:0008006" key="3">
    <source>
        <dbReference type="Google" id="ProtNLM"/>
    </source>
</evidence>
<feature type="non-terminal residue" evidence="1">
    <location>
        <position position="1"/>
    </location>
</feature>
<keyword evidence="2" id="KW-1185">Reference proteome</keyword>
<name>R0EXK7_9BRAS</name>
<proteinExistence type="predicted"/>